<dbReference type="GO" id="GO:0006310">
    <property type="term" value="P:DNA recombination"/>
    <property type="evidence" value="ECO:0007669"/>
    <property type="project" value="UniProtKB-KW"/>
</dbReference>
<keyword evidence="3" id="KW-0812">Transmembrane</keyword>
<evidence type="ECO:0000313" key="4">
    <source>
        <dbReference type="EMBL" id="VAW58620.1"/>
    </source>
</evidence>
<dbReference type="Gene3D" id="1.20.1260.80">
    <property type="match status" value="1"/>
</dbReference>
<dbReference type="AlphaFoldDB" id="A0A3B0X1N3"/>
<keyword evidence="1" id="KW-0175">Coiled coil</keyword>
<dbReference type="EMBL" id="UOFG01000043">
    <property type="protein sequence ID" value="VAW58620.1"/>
    <property type="molecule type" value="Genomic_DNA"/>
</dbReference>
<evidence type="ECO:0000256" key="3">
    <source>
        <dbReference type="SAM" id="Phobius"/>
    </source>
</evidence>
<gene>
    <name evidence="4" type="ORF">MNBD_GAMMA11-892</name>
</gene>
<evidence type="ECO:0000256" key="2">
    <source>
        <dbReference type="ARBA" id="ARBA00023172"/>
    </source>
</evidence>
<keyword evidence="2" id="KW-0233">DNA recombination</keyword>
<dbReference type="PANTHER" id="PTHR30563:SF0">
    <property type="entry name" value="DNA RECOMBINATION PROTEIN RMUC"/>
    <property type="match status" value="1"/>
</dbReference>
<evidence type="ECO:0000256" key="1">
    <source>
        <dbReference type="ARBA" id="ARBA00023054"/>
    </source>
</evidence>
<sequence length="444" mass="50340">MDNSLIIPGVLILMCLAGALMVWWLAGRLKSNVQQLVSEALSQVQQAQLKPLSDMQHTLVERIHEQQSHLEKRMGELTVQLSDKLNNSNEVLHRGLNKNRETFDARQLEALKVQQENLTQGMGEVRKQVTEALQQNGKDLGNKVDALTRSTDERLKEISTQVDKRLNEGFEKTTATFTDVVKRLALIDEAQKKITELSGNVVSLQEVLADKRSRGAFGEVQLAALVRNVMPENSFSFQQTLSNNMRVDCMLFLPEPSGNIAIDSKFPLESYRRMTDIECAESDRLLSEKQFKKDIKKHIHDIENKYIIPGETSDGAVMFIPAEAIFAEIHAHYYDLVEEAQRARVWLVSPTTLMAVLTTARSVLKDSATRKQVHLIQEHLLALSKDFTRFQARMDNLSKHIDQASKDVSEVSTSARKISSRFEKIEKVELLDEEHPSDTSHKIE</sequence>
<keyword evidence="3" id="KW-0472">Membrane</keyword>
<feature type="transmembrane region" description="Helical" evidence="3">
    <location>
        <begin position="6"/>
        <end position="26"/>
    </location>
</feature>
<protein>
    <submittedName>
        <fullName evidence="4">DNA recombination protein RmuC</fullName>
    </submittedName>
</protein>
<proteinExistence type="predicted"/>
<dbReference type="InterPro" id="IPR003798">
    <property type="entry name" value="DNA_recombination_RmuC"/>
</dbReference>
<dbReference type="Pfam" id="PF02646">
    <property type="entry name" value="RmuC"/>
    <property type="match status" value="1"/>
</dbReference>
<dbReference type="PANTHER" id="PTHR30563">
    <property type="entry name" value="DNA RECOMBINATION PROTEIN RMUC"/>
    <property type="match status" value="1"/>
</dbReference>
<keyword evidence="3" id="KW-1133">Transmembrane helix</keyword>
<reference evidence="4" key="1">
    <citation type="submission" date="2018-06" db="EMBL/GenBank/DDBJ databases">
        <authorList>
            <person name="Zhirakovskaya E."/>
        </authorList>
    </citation>
    <scope>NUCLEOTIDE SEQUENCE</scope>
</reference>
<name>A0A3B0X1N3_9ZZZZ</name>
<organism evidence="4">
    <name type="scientific">hydrothermal vent metagenome</name>
    <dbReference type="NCBI Taxonomy" id="652676"/>
    <lineage>
        <taxon>unclassified sequences</taxon>
        <taxon>metagenomes</taxon>
        <taxon>ecological metagenomes</taxon>
    </lineage>
</organism>
<accession>A0A3B0X1N3</accession>